<sequence>MQLQPRIEVAYSQLLNSPAQHKIEDSFFDGLFDLTPRRDSLIRELNRLPMHACLGPFKSNLNALVEACLRHASPTASNTDHKRHALETLSIFCRCIFARSPAPTGWEVMEVMAGGVTQADTVFSNLTELICELLPKTDIPVDIRHEALRLALTFVGAIGQLSPGAYFLRRDLFPATVAFIKAPDTRKFASEAILLIAVLANYHKSKQNGYLMHIQHTDDQDLMRIICSAASLSLEPVVKAYQEVSADDDTTKTLVNSLGEMLTKFRPDRALTPTEPPRELFKAHPTEACVILLAVFEFLRNPVFPLVLIAPSPEPRANTHSPPYNIISLSSYILTHASSTSSPRTIVYANLCLNTLLALVQNDGILISFSQPTDERIRLCRQRLPALPSPPSRRPPLCALLDCCVLWLRHNLHKRFEVQSYITCLWVCYRVVWFLWKAHVRLEYTWQELWSAILNLLSFLSSKLDSLTTTGGVEQLVRTTVVFIELCLQKCEMFLPTPQAVHQFVYELVRSSSILSAQLSLLRTLSLPQAERRASLTTDQPAEVILTRLLSVTEYYQIKIVEAKAHSADRALRVVATEIERDGVHGLKDIPLAQPGGEVAEVALSRFVYSDVLALLPWQ</sequence>
<feature type="domain" description="Armadillo-like helical" evidence="5">
    <location>
        <begin position="388"/>
        <end position="590"/>
    </location>
</feature>
<evidence type="ECO:0000256" key="3">
    <source>
        <dbReference type="ARBA" id="ARBA00022989"/>
    </source>
</evidence>
<reference evidence="6" key="1">
    <citation type="submission" date="2020-05" db="EMBL/GenBank/DDBJ databases">
        <title>Mycena genomes resolve the evolution of fungal bioluminescence.</title>
        <authorList>
            <person name="Tsai I.J."/>
        </authorList>
    </citation>
    <scope>NUCLEOTIDE SEQUENCE</scope>
    <source>
        <strain evidence="6">171206Taipei</strain>
    </source>
</reference>
<dbReference type="Pfam" id="PF08427">
    <property type="entry name" value="ARMH3_C"/>
    <property type="match status" value="1"/>
</dbReference>
<evidence type="ECO:0000259" key="5">
    <source>
        <dbReference type="SMART" id="SM01158"/>
    </source>
</evidence>
<keyword evidence="4" id="KW-0472">Membrane</keyword>
<dbReference type="AlphaFoldDB" id="A0A8H6WC74"/>
<proteinExistence type="predicted"/>
<dbReference type="GO" id="GO:0016020">
    <property type="term" value="C:membrane"/>
    <property type="evidence" value="ECO:0007669"/>
    <property type="project" value="UniProtKB-SubCell"/>
</dbReference>
<comment type="caution">
    <text evidence="6">The sequence shown here is derived from an EMBL/GenBank/DDBJ whole genome shotgun (WGS) entry which is preliminary data.</text>
</comment>
<evidence type="ECO:0000313" key="6">
    <source>
        <dbReference type="EMBL" id="KAF7307059.1"/>
    </source>
</evidence>
<dbReference type="GO" id="GO:0005829">
    <property type="term" value="C:cytosol"/>
    <property type="evidence" value="ECO:0007669"/>
    <property type="project" value="TreeGrafter"/>
</dbReference>
<dbReference type="EMBL" id="JACAZF010000004">
    <property type="protein sequence ID" value="KAF7307059.1"/>
    <property type="molecule type" value="Genomic_DNA"/>
</dbReference>
<evidence type="ECO:0000313" key="7">
    <source>
        <dbReference type="Proteomes" id="UP000636479"/>
    </source>
</evidence>
<name>A0A8H6WC74_9AGAR</name>
<organism evidence="6 7">
    <name type="scientific">Mycena indigotica</name>
    <dbReference type="NCBI Taxonomy" id="2126181"/>
    <lineage>
        <taxon>Eukaryota</taxon>
        <taxon>Fungi</taxon>
        <taxon>Dikarya</taxon>
        <taxon>Basidiomycota</taxon>
        <taxon>Agaricomycotina</taxon>
        <taxon>Agaricomycetes</taxon>
        <taxon>Agaricomycetidae</taxon>
        <taxon>Agaricales</taxon>
        <taxon>Marasmiineae</taxon>
        <taxon>Mycenaceae</taxon>
        <taxon>Mycena</taxon>
    </lineage>
</organism>
<evidence type="ECO:0000256" key="4">
    <source>
        <dbReference type="ARBA" id="ARBA00023136"/>
    </source>
</evidence>
<gene>
    <name evidence="6" type="ORF">MIND_00499000</name>
</gene>
<dbReference type="InterPro" id="IPR013636">
    <property type="entry name" value="ARMH3_C"/>
</dbReference>
<dbReference type="SMART" id="SM01158">
    <property type="entry name" value="DUF1741"/>
    <property type="match status" value="1"/>
</dbReference>
<dbReference type="PANTHER" id="PTHR13608">
    <property type="entry name" value="ARMADILLO-LIKE HELICAL DOMAIN-CONTAINING PROTEIN 3"/>
    <property type="match status" value="1"/>
</dbReference>
<comment type="subcellular location">
    <subcellularLocation>
        <location evidence="1">Membrane</location>
    </subcellularLocation>
</comment>
<dbReference type="RefSeq" id="XP_037222078.1">
    <property type="nucleotide sequence ID" value="XM_037361786.1"/>
</dbReference>
<protein>
    <submittedName>
        <fullName evidence="6">DUF1741 domain-containing protein</fullName>
    </submittedName>
</protein>
<dbReference type="GeneID" id="59344302"/>
<keyword evidence="7" id="KW-1185">Reference proteome</keyword>
<dbReference type="Proteomes" id="UP000636479">
    <property type="component" value="Unassembled WGS sequence"/>
</dbReference>
<accession>A0A8H6WC74</accession>
<evidence type="ECO:0000256" key="1">
    <source>
        <dbReference type="ARBA" id="ARBA00004370"/>
    </source>
</evidence>
<dbReference type="OrthoDB" id="2012278at2759"/>
<keyword evidence="2" id="KW-0812">Transmembrane</keyword>
<dbReference type="InterPro" id="IPR039868">
    <property type="entry name" value="ARMD3-like"/>
</dbReference>
<evidence type="ECO:0000256" key="2">
    <source>
        <dbReference type="ARBA" id="ARBA00022692"/>
    </source>
</evidence>
<dbReference type="PANTHER" id="PTHR13608:SF3">
    <property type="entry name" value="ARMADILLO-LIKE HELICAL DOMAIN-CONTAINING PROTEIN 3"/>
    <property type="match status" value="1"/>
</dbReference>
<keyword evidence="3" id="KW-1133">Transmembrane helix</keyword>